<feature type="compositionally biased region" description="Polar residues" evidence="4">
    <location>
        <begin position="1309"/>
        <end position="1321"/>
    </location>
</feature>
<evidence type="ECO:0000259" key="5">
    <source>
        <dbReference type="Pfam" id="PF07064"/>
    </source>
</evidence>
<feature type="region of interest" description="Disordered" evidence="4">
    <location>
        <begin position="1085"/>
        <end position="1124"/>
    </location>
</feature>
<dbReference type="PANTHER" id="PTHR22746">
    <property type="entry name" value="RAB6A-GEF COMPLEX PARTNER PROTEIN 1"/>
    <property type="match status" value="1"/>
</dbReference>
<comment type="subcellular location">
    <subcellularLocation>
        <location evidence="1">Membrane</location>
    </subcellularLocation>
</comment>
<evidence type="ECO:0000313" key="7">
    <source>
        <dbReference type="Proteomes" id="UP000274131"/>
    </source>
</evidence>
<keyword evidence="7" id="KW-1185">Reference proteome</keyword>
<dbReference type="GO" id="GO:0006886">
    <property type="term" value="P:intracellular protein transport"/>
    <property type="evidence" value="ECO:0007669"/>
    <property type="project" value="InterPro"/>
</dbReference>
<feature type="region of interest" description="Disordered" evidence="4">
    <location>
        <begin position="1279"/>
        <end position="1326"/>
    </location>
</feature>
<dbReference type="STRING" id="51028.A0A0N4V3W8"/>
<dbReference type="Pfam" id="PF07064">
    <property type="entry name" value="RIC1"/>
    <property type="match status" value="1"/>
</dbReference>
<dbReference type="InterPro" id="IPR040096">
    <property type="entry name" value="Ric1"/>
</dbReference>
<feature type="region of interest" description="Disordered" evidence="4">
    <location>
        <begin position="1042"/>
        <end position="1070"/>
    </location>
</feature>
<dbReference type="GO" id="GO:0034066">
    <property type="term" value="C:Ric1-Rgp1 guanyl-nucleotide exchange factor complex"/>
    <property type="evidence" value="ECO:0007669"/>
    <property type="project" value="InterPro"/>
</dbReference>
<dbReference type="GO" id="GO:0005829">
    <property type="term" value="C:cytosol"/>
    <property type="evidence" value="ECO:0007669"/>
    <property type="project" value="TreeGrafter"/>
</dbReference>
<protein>
    <recommendedName>
        <fullName evidence="3">Protein RIC1 homolog</fullName>
    </recommendedName>
</protein>
<feature type="compositionally biased region" description="Polar residues" evidence="4">
    <location>
        <begin position="1282"/>
        <end position="1297"/>
    </location>
</feature>
<dbReference type="OrthoDB" id="67540at2759"/>
<sequence length="1561" mass="175024">MYHIRIAKLNKYISLASKLFIYNIIVSGFRTKSPLFNSFVSPFKDGSEHSLLLPGCSSDETTSVFCVVGNRDHTLFAAITSSSIYIFLSDTQLLACVFRRSVTDVEEKGEYRFLYWRQDSSALCVTVSDCFLALPDVYYVRGNILKNIMDFELKKYFSIRFLTKFQTSKNYLLIYRIEPSEKQCYNLIEPKDEELRRTSQELFIKAKRPKIQIALAVVARLNSVATCVVALREEIFICLQNGWLHRIRWDGNTDDENSFFLSEVAFASDQLQSKGIVFVYGNSCFKSEYIADRSVFVVDIVYAPLVGGFCSVLSDGRAALLTSPSSRFHPQQILGVWATQLKDAVCTAANHKFRTIIFGCRSGEIAAYHLDDVNGALVCAYRISLRVKDGSELISRLGLVSHIECSPHGSAYAAVWSLAETNNAGNPRPLAPILAIFTSFGAQLWCSLESSTDREVSVQTVYNWVDWGPEGFSLWLGSDRGLSVLPISRSIAVSNPNMEHYDRIVFVSSNRIYLSPEKDKEQSASAPHSVWRTFTVPNDYLSSNWPLRIVAIDRESNQWLIVAGTRGFTHCNMVTERWRLFGNESQVISLLIEKDMLVTGGLAIWNGFAVVSCYDIKRDKEELRFYPFAYYIGRTNINLVYSEDKIVTFDMDERIFIYGLSVKERSKGARSVLVERHLRYYSQCAEIRVSDLVPHSVCVISVQLTSLGHDSSTVKFCSNIDTVLINVSGKLIMLNPVKSESVSGNSSSDEDEDRFQLSQPMLVASYVEHMWHDVAENQESLTFTKPHLAQALWLNCGAKGMKVWMPLFLSAQRRNSSGTAESSRSFISKRIMLPFDLDIYPLGNRDCLALGAESSPSFLSSKSSNNCSAAFSLYSVFLHHLLRQLLKRNLGVYALEIAGTCIHLPYFGHVLELLLHSVLEEEATSSEPIPDPLLPRVVAFIQEFPNFLQTVAHCARKTELSLWRSLFNVTKHPRELFEMCINDGQLETAASFLIVLQNMENAIASREHAGYLLEEALKKRRWLIARDIVRFLRAIAPTEIDSSPRPETFNKPSQNVSGGRLPTHVSPKDPEETDSFVFGAFSPGMITRPRHSHSECGTGGSISRKDSTGPSAKKLSKATSSESPLPPLASFDSMHVYLEEILKKHAVYLLEDYSIRDLGAFAAYLDFDLVSWLSNYRSSSEVLKDFGQALVRLHAQFNWPYPLASQSVVKQLTKRIEEMRTSQSCASLASLPCDPFRFSDKANYLFPVFFKSSTYGSISVSSKNDLRLSVVDEMKPFEAGDSLQSPTSSLSKDLTPSSEHEDSEGLGQKQLSPSSASTVSNEDSDWEGLERICGEAAARGSQENEREMKFLLDVMHQARCAEWAFMLSLVLRDMNYLYNKMTVSFLRECGPNIMEKLKEGVSQLEQWANANCFGYRTLIFAFDKHLQMVASVAGVSVPNKEIDKLRKDSLQKKKSAETAKEKIPNGYSAVKPKTSSSLIPNGTVTLSNPSSGDTGDTTYASQKRKIVRPHAGSILESSFSPPEESSNLNYDEVGKYVRSVRPDLEIVSHVNIDDNGQCSVM</sequence>
<dbReference type="WBParaSite" id="EVEC_0000476901-mRNA-1">
    <property type="protein sequence ID" value="EVEC_0000476901-mRNA-1"/>
    <property type="gene ID" value="EVEC_0000476901"/>
</dbReference>
<organism evidence="8">
    <name type="scientific">Enterobius vermicularis</name>
    <name type="common">Human pinworm</name>
    <dbReference type="NCBI Taxonomy" id="51028"/>
    <lineage>
        <taxon>Eukaryota</taxon>
        <taxon>Metazoa</taxon>
        <taxon>Ecdysozoa</taxon>
        <taxon>Nematoda</taxon>
        <taxon>Chromadorea</taxon>
        <taxon>Rhabditida</taxon>
        <taxon>Spirurina</taxon>
        <taxon>Oxyuridomorpha</taxon>
        <taxon>Oxyuroidea</taxon>
        <taxon>Oxyuridae</taxon>
        <taxon>Enterobius</taxon>
    </lineage>
</organism>
<name>A0A0N4V3W8_ENTVE</name>
<dbReference type="PANTHER" id="PTHR22746:SF10">
    <property type="entry name" value="GUANINE NUCLEOTIDE EXCHANGE FACTOR SUBUNIT RIC1"/>
    <property type="match status" value="1"/>
</dbReference>
<evidence type="ECO:0000256" key="4">
    <source>
        <dbReference type="SAM" id="MobiDB-lite"/>
    </source>
</evidence>
<feature type="domain" description="RIC1 C-terminal alpha solenoid region" evidence="5">
    <location>
        <begin position="879"/>
        <end position="1039"/>
    </location>
</feature>
<dbReference type="InterPro" id="IPR009771">
    <property type="entry name" value="RIC1_C"/>
</dbReference>
<reference evidence="6 7" key="2">
    <citation type="submission" date="2018-10" db="EMBL/GenBank/DDBJ databases">
        <authorList>
            <consortium name="Pathogen Informatics"/>
        </authorList>
    </citation>
    <scope>NUCLEOTIDE SEQUENCE [LARGE SCALE GENOMIC DNA]</scope>
</reference>
<evidence type="ECO:0000313" key="8">
    <source>
        <dbReference type="WBParaSite" id="EVEC_0000476901-mRNA-1"/>
    </source>
</evidence>
<dbReference type="GO" id="GO:0000139">
    <property type="term" value="C:Golgi membrane"/>
    <property type="evidence" value="ECO:0007669"/>
    <property type="project" value="TreeGrafter"/>
</dbReference>
<keyword evidence="2" id="KW-0472">Membrane</keyword>
<dbReference type="EMBL" id="UXUI01007868">
    <property type="protein sequence ID" value="VDD89726.1"/>
    <property type="molecule type" value="Genomic_DNA"/>
</dbReference>
<evidence type="ECO:0000313" key="6">
    <source>
        <dbReference type="EMBL" id="VDD89726.1"/>
    </source>
</evidence>
<evidence type="ECO:0000256" key="2">
    <source>
        <dbReference type="ARBA" id="ARBA00023136"/>
    </source>
</evidence>
<dbReference type="Pfam" id="PF25440">
    <property type="entry name" value="Beta-prop_RIC1_2nd"/>
    <property type="match status" value="1"/>
</dbReference>
<feature type="region of interest" description="Disordered" evidence="4">
    <location>
        <begin position="1448"/>
        <end position="1498"/>
    </location>
</feature>
<evidence type="ECO:0000256" key="1">
    <source>
        <dbReference type="ARBA" id="ARBA00004370"/>
    </source>
</evidence>
<gene>
    <name evidence="6" type="ORF">EVEC_LOCUS4477</name>
</gene>
<evidence type="ECO:0000256" key="3">
    <source>
        <dbReference type="ARBA" id="ARBA00029879"/>
    </source>
</evidence>
<dbReference type="GO" id="GO:0042147">
    <property type="term" value="P:retrograde transport, endosome to Golgi"/>
    <property type="evidence" value="ECO:0007669"/>
    <property type="project" value="TreeGrafter"/>
</dbReference>
<dbReference type="Proteomes" id="UP000274131">
    <property type="component" value="Unassembled WGS sequence"/>
</dbReference>
<accession>A0A0N4V3W8</accession>
<feature type="compositionally biased region" description="Basic and acidic residues" evidence="4">
    <location>
        <begin position="1448"/>
        <end position="1463"/>
    </location>
</feature>
<proteinExistence type="predicted"/>
<reference evidence="8" key="1">
    <citation type="submission" date="2016-04" db="UniProtKB">
        <authorList>
            <consortium name="WormBaseParasite"/>
        </authorList>
    </citation>
    <scope>IDENTIFICATION</scope>
</reference>
<feature type="compositionally biased region" description="Polar residues" evidence="4">
    <location>
        <begin position="1473"/>
        <end position="1498"/>
    </location>
</feature>